<evidence type="ECO:0000313" key="1">
    <source>
        <dbReference type="EMBL" id="PNS92089.1"/>
    </source>
</evidence>
<accession>U5FFI7</accession>
<dbReference type="EMBL" id="CM009307">
    <property type="protein sequence ID" value="PNS92089.1"/>
    <property type="molecule type" value="Genomic_DNA"/>
</dbReference>
<name>U5FFI7_POPTR</name>
<reference evidence="1 2" key="1">
    <citation type="journal article" date="2006" name="Science">
        <title>The genome of black cottonwood, Populus trichocarpa (Torr. &amp; Gray).</title>
        <authorList>
            <person name="Tuskan G.A."/>
            <person name="Difazio S."/>
            <person name="Jansson S."/>
            <person name="Bohlmann J."/>
            <person name="Grigoriev I."/>
            <person name="Hellsten U."/>
            <person name="Putnam N."/>
            <person name="Ralph S."/>
            <person name="Rombauts S."/>
            <person name="Salamov A."/>
            <person name="Schein J."/>
            <person name="Sterck L."/>
            <person name="Aerts A."/>
            <person name="Bhalerao R.R."/>
            <person name="Bhalerao R.P."/>
            <person name="Blaudez D."/>
            <person name="Boerjan W."/>
            <person name="Brun A."/>
            <person name="Brunner A."/>
            <person name="Busov V."/>
            <person name="Campbell M."/>
            <person name="Carlson J."/>
            <person name="Chalot M."/>
            <person name="Chapman J."/>
            <person name="Chen G.L."/>
            <person name="Cooper D."/>
            <person name="Coutinho P.M."/>
            <person name="Couturier J."/>
            <person name="Covert S."/>
            <person name="Cronk Q."/>
            <person name="Cunningham R."/>
            <person name="Davis J."/>
            <person name="Degroeve S."/>
            <person name="Dejardin A."/>
            <person name="Depamphilis C."/>
            <person name="Detter J."/>
            <person name="Dirks B."/>
            <person name="Dubchak I."/>
            <person name="Duplessis S."/>
            <person name="Ehlting J."/>
            <person name="Ellis B."/>
            <person name="Gendler K."/>
            <person name="Goodstein D."/>
            <person name="Gribskov M."/>
            <person name="Grimwood J."/>
            <person name="Groover A."/>
            <person name="Gunter L."/>
            <person name="Hamberger B."/>
            <person name="Heinze B."/>
            <person name="Helariutta Y."/>
            <person name="Henrissat B."/>
            <person name="Holligan D."/>
            <person name="Holt R."/>
            <person name="Huang W."/>
            <person name="Islam-Faridi N."/>
            <person name="Jones S."/>
            <person name="Jones-Rhoades M."/>
            <person name="Jorgensen R."/>
            <person name="Joshi C."/>
            <person name="Kangasjarvi J."/>
            <person name="Karlsson J."/>
            <person name="Kelleher C."/>
            <person name="Kirkpatrick R."/>
            <person name="Kirst M."/>
            <person name="Kohler A."/>
            <person name="Kalluri U."/>
            <person name="Larimer F."/>
            <person name="Leebens-Mack J."/>
            <person name="Leple J.C."/>
            <person name="Locascio P."/>
            <person name="Lou Y."/>
            <person name="Lucas S."/>
            <person name="Martin F."/>
            <person name="Montanini B."/>
            <person name="Napoli C."/>
            <person name="Nelson D.R."/>
            <person name="Nelson C."/>
            <person name="Nieminen K."/>
            <person name="Nilsson O."/>
            <person name="Pereda V."/>
            <person name="Peter G."/>
            <person name="Philippe R."/>
            <person name="Pilate G."/>
            <person name="Poliakov A."/>
            <person name="Razumovskaya J."/>
            <person name="Richardson P."/>
            <person name="Rinaldi C."/>
            <person name="Ritland K."/>
            <person name="Rouze P."/>
            <person name="Ryaboy D."/>
            <person name="Schmutz J."/>
            <person name="Schrader J."/>
            <person name="Segerman B."/>
            <person name="Shin H."/>
            <person name="Siddiqui A."/>
            <person name="Sterky F."/>
            <person name="Terry A."/>
            <person name="Tsai C.J."/>
            <person name="Uberbacher E."/>
            <person name="Unneberg P."/>
            <person name="Vahala J."/>
            <person name="Wall K."/>
            <person name="Wessler S."/>
            <person name="Yang G."/>
            <person name="Yin T."/>
            <person name="Douglas C."/>
            <person name="Marra M."/>
            <person name="Sandberg G."/>
            <person name="Van de Peer Y."/>
            <person name="Rokhsar D."/>
        </authorList>
    </citation>
    <scope>NUCLEOTIDE SEQUENCE [LARGE SCALE GENOMIC DNA]</scope>
    <source>
        <strain evidence="2">cv. Nisqually</strain>
    </source>
</reference>
<keyword evidence="2" id="KW-1185">Reference proteome</keyword>
<dbReference type="HOGENOM" id="CLU_2659108_0_0_1"/>
<dbReference type="AlphaFoldDB" id="U5FFI7"/>
<dbReference type="InParanoid" id="U5FFI7"/>
<protein>
    <submittedName>
        <fullName evidence="1">Uncharacterized protein</fullName>
    </submittedName>
</protein>
<dbReference type="Proteomes" id="UP000006729">
    <property type="component" value="Chromosome 18"/>
</dbReference>
<gene>
    <name evidence="1" type="ORF">POPTR_018G014200</name>
</gene>
<organism evidence="1 2">
    <name type="scientific">Populus trichocarpa</name>
    <name type="common">Western balsam poplar</name>
    <name type="synonym">Populus balsamifera subsp. trichocarpa</name>
    <dbReference type="NCBI Taxonomy" id="3694"/>
    <lineage>
        <taxon>Eukaryota</taxon>
        <taxon>Viridiplantae</taxon>
        <taxon>Streptophyta</taxon>
        <taxon>Embryophyta</taxon>
        <taxon>Tracheophyta</taxon>
        <taxon>Spermatophyta</taxon>
        <taxon>Magnoliopsida</taxon>
        <taxon>eudicotyledons</taxon>
        <taxon>Gunneridae</taxon>
        <taxon>Pentapetalae</taxon>
        <taxon>rosids</taxon>
        <taxon>fabids</taxon>
        <taxon>Malpighiales</taxon>
        <taxon>Salicaceae</taxon>
        <taxon>Saliceae</taxon>
        <taxon>Populus</taxon>
    </lineage>
</organism>
<sequence>MENRTSTFYIWKHQFCRTPLILHPLISTIRLTFGGTFDTSICLMVDIPIENQPKHLVAVYSSRKYIRTPTYPQWIA</sequence>
<evidence type="ECO:0000313" key="2">
    <source>
        <dbReference type="Proteomes" id="UP000006729"/>
    </source>
</evidence>
<proteinExistence type="predicted"/>